<keyword evidence="2 7" id="KW-0813">Transport</keyword>
<feature type="transmembrane region" description="Helical" evidence="7">
    <location>
        <begin position="257"/>
        <end position="274"/>
    </location>
</feature>
<dbReference type="InterPro" id="IPR035906">
    <property type="entry name" value="MetI-like_sf"/>
</dbReference>
<feature type="domain" description="ABC transmembrane type-1" evidence="8">
    <location>
        <begin position="79"/>
        <end position="277"/>
    </location>
</feature>
<feature type="transmembrane region" description="Helical" evidence="7">
    <location>
        <begin position="192"/>
        <end position="212"/>
    </location>
</feature>
<organism evidence="9 10">
    <name type="scientific">Rossellomorea vietnamensis</name>
    <dbReference type="NCBI Taxonomy" id="218284"/>
    <lineage>
        <taxon>Bacteria</taxon>
        <taxon>Bacillati</taxon>
        <taxon>Bacillota</taxon>
        <taxon>Bacilli</taxon>
        <taxon>Bacillales</taxon>
        <taxon>Bacillaceae</taxon>
        <taxon>Rossellomorea</taxon>
    </lineage>
</organism>
<proteinExistence type="inferred from homology"/>
<evidence type="ECO:0000256" key="5">
    <source>
        <dbReference type="ARBA" id="ARBA00022989"/>
    </source>
</evidence>
<feature type="transmembrane region" description="Helical" evidence="7">
    <location>
        <begin position="161"/>
        <end position="180"/>
    </location>
</feature>
<dbReference type="Proteomes" id="UP000323317">
    <property type="component" value="Unassembled WGS sequence"/>
</dbReference>
<dbReference type="PANTHER" id="PTHR30465:SF44">
    <property type="entry name" value="ABC-TYPE DIPEPTIDE_OLIGOPEPTIDE TRANSPORT SYSTEM, PERMEASE COMPONENT"/>
    <property type="match status" value="1"/>
</dbReference>
<dbReference type="Pfam" id="PF00528">
    <property type="entry name" value="BPD_transp_1"/>
    <property type="match status" value="1"/>
</dbReference>
<protein>
    <submittedName>
        <fullName evidence="9">ABC transporter permease subunit</fullName>
    </submittedName>
</protein>
<comment type="subcellular location">
    <subcellularLocation>
        <location evidence="1 7">Cell membrane</location>
        <topology evidence="1 7">Multi-pass membrane protein</topology>
    </subcellularLocation>
</comment>
<reference evidence="9 10" key="1">
    <citation type="submission" date="2019-08" db="EMBL/GenBank/DDBJ databases">
        <title>Bacillus genomes from the desert of Cuatro Cienegas, Coahuila.</title>
        <authorList>
            <person name="Olmedo-Alvarez G."/>
        </authorList>
    </citation>
    <scope>NUCLEOTIDE SEQUENCE [LARGE SCALE GENOMIC DNA]</scope>
    <source>
        <strain evidence="9 10">CH40_1T</strain>
    </source>
</reference>
<comment type="similarity">
    <text evidence="7">Belongs to the binding-protein-dependent transport system permease family.</text>
</comment>
<feature type="transmembrane region" description="Helical" evidence="7">
    <location>
        <begin position="119"/>
        <end position="141"/>
    </location>
</feature>
<evidence type="ECO:0000256" key="3">
    <source>
        <dbReference type="ARBA" id="ARBA00022475"/>
    </source>
</evidence>
<dbReference type="PANTHER" id="PTHR30465">
    <property type="entry name" value="INNER MEMBRANE ABC TRANSPORTER"/>
    <property type="match status" value="1"/>
</dbReference>
<dbReference type="PROSITE" id="PS50928">
    <property type="entry name" value="ABC_TM1"/>
    <property type="match status" value="1"/>
</dbReference>
<dbReference type="EMBL" id="VTEH01000014">
    <property type="protein sequence ID" value="TYR73979.1"/>
    <property type="molecule type" value="Genomic_DNA"/>
</dbReference>
<feature type="transmembrane region" description="Helical" evidence="7">
    <location>
        <begin position="79"/>
        <end position="107"/>
    </location>
</feature>
<evidence type="ECO:0000256" key="7">
    <source>
        <dbReference type="RuleBase" id="RU363032"/>
    </source>
</evidence>
<evidence type="ECO:0000256" key="4">
    <source>
        <dbReference type="ARBA" id="ARBA00022692"/>
    </source>
</evidence>
<evidence type="ECO:0000313" key="10">
    <source>
        <dbReference type="Proteomes" id="UP000323317"/>
    </source>
</evidence>
<keyword evidence="6 7" id="KW-0472">Membrane</keyword>
<evidence type="ECO:0000256" key="1">
    <source>
        <dbReference type="ARBA" id="ARBA00004651"/>
    </source>
</evidence>
<comment type="caution">
    <text evidence="9">The sequence shown here is derived from an EMBL/GenBank/DDBJ whole genome shotgun (WGS) entry which is preliminary data.</text>
</comment>
<evidence type="ECO:0000256" key="6">
    <source>
        <dbReference type="ARBA" id="ARBA00023136"/>
    </source>
</evidence>
<evidence type="ECO:0000313" key="9">
    <source>
        <dbReference type="EMBL" id="TYR73979.1"/>
    </source>
</evidence>
<evidence type="ECO:0000256" key="2">
    <source>
        <dbReference type="ARBA" id="ARBA00022448"/>
    </source>
</evidence>
<evidence type="ECO:0000259" key="8">
    <source>
        <dbReference type="PROSITE" id="PS50928"/>
    </source>
</evidence>
<keyword evidence="4 7" id="KW-0812">Transmembrane</keyword>
<dbReference type="AlphaFoldDB" id="A0A5D4KAP7"/>
<dbReference type="InterPro" id="IPR000515">
    <property type="entry name" value="MetI-like"/>
</dbReference>
<name>A0A5D4KAP7_9BACI</name>
<keyword evidence="5 7" id="KW-1133">Transmembrane helix</keyword>
<dbReference type="GO" id="GO:0055085">
    <property type="term" value="P:transmembrane transport"/>
    <property type="evidence" value="ECO:0007669"/>
    <property type="project" value="InterPro"/>
</dbReference>
<dbReference type="RefSeq" id="WP_148947814.1">
    <property type="nucleotide sequence ID" value="NZ_VTEH01000014.1"/>
</dbReference>
<keyword evidence="3" id="KW-1003">Cell membrane</keyword>
<gene>
    <name evidence="9" type="ORF">FZC79_16095</name>
</gene>
<accession>A0A5D4KAP7</accession>
<dbReference type="Gene3D" id="1.10.3720.10">
    <property type="entry name" value="MetI-like"/>
    <property type="match status" value="1"/>
</dbReference>
<dbReference type="SUPFAM" id="SSF161098">
    <property type="entry name" value="MetI-like"/>
    <property type="match status" value="1"/>
</dbReference>
<feature type="transmembrane region" description="Helical" evidence="7">
    <location>
        <begin position="227"/>
        <end position="245"/>
    </location>
</feature>
<sequence>MVKVYQRVILFAVSLAGIVLAGGLPALLSGLNEKTLNFTQYWQVVQGIINDLLNPGSLTYTVIGGQKERDLFPYLFDPILYSLTVLFSSFFLALILALVFTVVAMLFNDRIRSRIKLALYFLEALPDLLIILMAQLTIVYFYKKTGLLLFNTASTYEEKAYFLPILLLAILPAVHLFRVSILSFETEIQKDYVLLARSIGVGKLVILISHILRNSIVSVFFQSKKTVWFMLSNLFVIELLFNIPGITRFLMSTMQPILFVLSLLSIFIPLYIFYNLGEMILSNKANRGEEL</sequence>
<dbReference type="GO" id="GO:0005886">
    <property type="term" value="C:plasma membrane"/>
    <property type="evidence" value="ECO:0007669"/>
    <property type="project" value="UniProtKB-SubCell"/>
</dbReference>